<feature type="compositionally biased region" description="Basic and acidic residues" evidence="1">
    <location>
        <begin position="74"/>
        <end position="84"/>
    </location>
</feature>
<reference evidence="2 3" key="1">
    <citation type="submission" date="2013-11" db="EMBL/GenBank/DDBJ databases">
        <title>Genomic analysis of Pelistega sp. HM-7.</title>
        <authorList>
            <person name="Kumbhare S.V."/>
            <person name="Shetty S.A."/>
            <person name="Sharma O."/>
            <person name="Dhotre D.P."/>
        </authorList>
    </citation>
    <scope>NUCLEOTIDE SEQUENCE [LARGE SCALE GENOMIC DNA]</scope>
    <source>
        <strain evidence="2 3">HM-7</strain>
    </source>
</reference>
<dbReference type="RefSeq" id="WP_023951668.1">
    <property type="nucleotide sequence ID" value="NZ_AYSV01000091.1"/>
</dbReference>
<evidence type="ECO:0008006" key="4">
    <source>
        <dbReference type="Google" id="ProtNLM"/>
    </source>
</evidence>
<comment type="caution">
    <text evidence="2">The sequence shown here is derived from an EMBL/GenBank/DDBJ whole genome shotgun (WGS) entry which is preliminary data.</text>
</comment>
<protein>
    <recommendedName>
        <fullName evidence="4">DUF1840 domain-containing protein</fullName>
    </recommendedName>
</protein>
<name>V8G0K4_9BURK</name>
<sequence>MLITFSSQSSGDVLMLDQHALVVLNAMGRGYDSMPKEGVITHQQLADSIASLEAAISKNKQENSQDSFKEEDERDARGDEKVHPVQEAVSLAQRAFPLLSMMKEALKNENDQVVWRSGSAW</sequence>
<proteinExistence type="predicted"/>
<dbReference type="Pfam" id="PF08895">
    <property type="entry name" value="DUF1840"/>
    <property type="match status" value="1"/>
</dbReference>
<dbReference type="InterPro" id="IPR014991">
    <property type="entry name" value="DUF1840"/>
</dbReference>
<evidence type="ECO:0000313" key="2">
    <source>
        <dbReference type="EMBL" id="ETD70039.1"/>
    </source>
</evidence>
<dbReference type="EMBL" id="AYSV01000091">
    <property type="protein sequence ID" value="ETD70039.1"/>
    <property type="molecule type" value="Genomic_DNA"/>
</dbReference>
<keyword evidence="3" id="KW-1185">Reference proteome</keyword>
<accession>V8G0K4</accession>
<gene>
    <name evidence="2" type="ORF">V757_08435</name>
</gene>
<evidence type="ECO:0000256" key="1">
    <source>
        <dbReference type="SAM" id="MobiDB-lite"/>
    </source>
</evidence>
<evidence type="ECO:0000313" key="3">
    <source>
        <dbReference type="Proteomes" id="UP000018766"/>
    </source>
</evidence>
<dbReference type="Proteomes" id="UP000018766">
    <property type="component" value="Unassembled WGS sequence"/>
</dbReference>
<organism evidence="2 3">
    <name type="scientific">Pelistega indica</name>
    <dbReference type="NCBI Taxonomy" id="1414851"/>
    <lineage>
        <taxon>Bacteria</taxon>
        <taxon>Pseudomonadati</taxon>
        <taxon>Pseudomonadota</taxon>
        <taxon>Betaproteobacteria</taxon>
        <taxon>Burkholderiales</taxon>
        <taxon>Alcaligenaceae</taxon>
        <taxon>Pelistega</taxon>
    </lineage>
</organism>
<dbReference type="OrthoDB" id="5296629at2"/>
<feature type="region of interest" description="Disordered" evidence="1">
    <location>
        <begin position="56"/>
        <end position="84"/>
    </location>
</feature>
<dbReference type="AlphaFoldDB" id="V8G0K4"/>